<accession>A0AAE0L1M3</accession>
<feature type="compositionally biased region" description="Polar residues" evidence="1">
    <location>
        <begin position="1"/>
        <end position="26"/>
    </location>
</feature>
<comment type="caution">
    <text evidence="2">The sequence shown here is derived from an EMBL/GenBank/DDBJ whole genome shotgun (WGS) entry which is preliminary data.</text>
</comment>
<feature type="region of interest" description="Disordered" evidence="1">
    <location>
        <begin position="167"/>
        <end position="285"/>
    </location>
</feature>
<feature type="compositionally biased region" description="Low complexity" evidence="1">
    <location>
        <begin position="244"/>
        <end position="256"/>
    </location>
</feature>
<dbReference type="AlphaFoldDB" id="A0AAE0L1M3"/>
<evidence type="ECO:0000313" key="3">
    <source>
        <dbReference type="Proteomes" id="UP001190700"/>
    </source>
</evidence>
<feature type="compositionally biased region" description="Polar residues" evidence="1">
    <location>
        <begin position="396"/>
        <end position="406"/>
    </location>
</feature>
<sequence>MQPQQPTSQQIPLQSQPSGPRQNPPQARQAASLHEPQGVPAAALSLSLESPWPPASLLQQPPPQQPRPDPPQRSTLQAGADDLATERDQRPTQVVEIKLEKQDAGGQQDSGGGQARVHPGEDASMSTAEVAEKKLHAKRARQRVYLANKRQRLAEDAASWMHAEETRLEAQRFDEGRASARPRELTTSKEEEAQNEHPSAPVPTSNSPQPHSSGAQTTTAPQPHSKITNNNAQPSGGAQPATLAPTAVQPATHPQAPQQPVPNQQPPPQAPQQPVPNQQPLSDALQPAPSQLQHLLPQPPPERQLEQSLEQLPRLQIMCGEARGMLDLVTQRISHSGVELDGDTFVMVAGVGYRAGMRWQDLCFVETAALAAYWPSVAGLMRTRGAMGDARGAQAPATSAHASPTWPQAGEPRAAGAAAGERETAMRGGKQPRGHRRPSKTAKSQEQPGTAPRAPGLASTEGEGAGLQRPRPAEGAEPAPSLASGEATGAAKPKVNVGFVKFFEGNPALFPKAEPDPLDSLIGRRVACEAVEKGTSYGWVRGVLADYDPEQFAYVVRYLGGSEKAVVLPDAAVKVQDAPCGAHSLAARQLVELANYLPPGAVRTSSDAGVKRGRRPGRCRPSELLLGLSA</sequence>
<dbReference type="EMBL" id="LGRX02011733">
    <property type="protein sequence ID" value="KAK3268577.1"/>
    <property type="molecule type" value="Genomic_DNA"/>
</dbReference>
<protein>
    <submittedName>
        <fullName evidence="2">Uncharacterized protein</fullName>
    </submittedName>
</protein>
<evidence type="ECO:0000313" key="2">
    <source>
        <dbReference type="EMBL" id="KAK3268577.1"/>
    </source>
</evidence>
<feature type="compositionally biased region" description="Low complexity" evidence="1">
    <location>
        <begin position="275"/>
        <end position="285"/>
    </location>
</feature>
<keyword evidence="3" id="KW-1185">Reference proteome</keyword>
<gene>
    <name evidence="2" type="ORF">CYMTET_22920</name>
</gene>
<dbReference type="Proteomes" id="UP001190700">
    <property type="component" value="Unassembled WGS sequence"/>
</dbReference>
<proteinExistence type="predicted"/>
<feature type="compositionally biased region" description="Pro residues" evidence="1">
    <location>
        <begin position="257"/>
        <end position="274"/>
    </location>
</feature>
<name>A0AAE0L1M3_9CHLO</name>
<reference evidence="2 3" key="1">
    <citation type="journal article" date="2015" name="Genome Biol. Evol.">
        <title>Comparative Genomics of a Bacterivorous Green Alga Reveals Evolutionary Causalities and Consequences of Phago-Mixotrophic Mode of Nutrition.</title>
        <authorList>
            <person name="Burns J.A."/>
            <person name="Paasch A."/>
            <person name="Narechania A."/>
            <person name="Kim E."/>
        </authorList>
    </citation>
    <scope>NUCLEOTIDE SEQUENCE [LARGE SCALE GENOMIC DNA]</scope>
    <source>
        <strain evidence="2 3">PLY_AMNH</strain>
    </source>
</reference>
<evidence type="ECO:0000256" key="1">
    <source>
        <dbReference type="SAM" id="MobiDB-lite"/>
    </source>
</evidence>
<feature type="compositionally biased region" description="Basic and acidic residues" evidence="1">
    <location>
        <begin position="167"/>
        <end position="195"/>
    </location>
</feature>
<feature type="compositionally biased region" description="Pro residues" evidence="1">
    <location>
        <begin position="60"/>
        <end position="71"/>
    </location>
</feature>
<feature type="compositionally biased region" description="Basic residues" evidence="1">
    <location>
        <begin position="430"/>
        <end position="440"/>
    </location>
</feature>
<feature type="compositionally biased region" description="Low complexity" evidence="1">
    <location>
        <begin position="409"/>
        <end position="419"/>
    </location>
</feature>
<feature type="compositionally biased region" description="Low complexity" evidence="1">
    <location>
        <begin position="469"/>
        <end position="480"/>
    </location>
</feature>
<feature type="region of interest" description="Disordered" evidence="1">
    <location>
        <begin position="391"/>
        <end position="489"/>
    </location>
</feature>
<feature type="region of interest" description="Disordered" evidence="1">
    <location>
        <begin position="1"/>
        <end position="139"/>
    </location>
</feature>
<feature type="compositionally biased region" description="Polar residues" evidence="1">
    <location>
        <begin position="202"/>
        <end position="236"/>
    </location>
</feature>
<organism evidence="2 3">
    <name type="scientific">Cymbomonas tetramitiformis</name>
    <dbReference type="NCBI Taxonomy" id="36881"/>
    <lineage>
        <taxon>Eukaryota</taxon>
        <taxon>Viridiplantae</taxon>
        <taxon>Chlorophyta</taxon>
        <taxon>Pyramimonadophyceae</taxon>
        <taxon>Pyramimonadales</taxon>
        <taxon>Pyramimonadaceae</taxon>
        <taxon>Cymbomonas</taxon>
    </lineage>
</organism>